<dbReference type="InterPro" id="IPR002901">
    <property type="entry name" value="MGlyc_endo_b_GlcNAc-like_dom"/>
</dbReference>
<reference evidence="3 4" key="1">
    <citation type="submission" date="2018-06" db="EMBL/GenBank/DDBJ databases">
        <title>The draft genome sequences of strains SCU63 and S1.</title>
        <authorList>
            <person name="Gan L."/>
        </authorList>
    </citation>
    <scope>NUCLEOTIDE SEQUENCE [LARGE SCALE GENOMIC DNA]</scope>
    <source>
        <strain evidence="3 4">SCU63</strain>
    </source>
</reference>
<dbReference type="Proteomes" id="UP000251002">
    <property type="component" value="Unassembled WGS sequence"/>
</dbReference>
<dbReference type="PANTHER" id="PTHR43308">
    <property type="entry name" value="OUTER MEMBRANE PROTEIN ALPHA-RELATED"/>
    <property type="match status" value="1"/>
</dbReference>
<dbReference type="InterPro" id="IPR001119">
    <property type="entry name" value="SLH_dom"/>
</dbReference>
<dbReference type="PANTHER" id="PTHR43308:SF5">
    <property type="entry name" value="S-LAYER PROTEIN _ PEPTIDOGLYCAN ENDO-BETA-N-ACETYLGLUCOSAMINIDASE"/>
    <property type="match status" value="1"/>
</dbReference>
<gene>
    <name evidence="3" type="ORF">DP120_00180</name>
</gene>
<comment type="caution">
    <text evidence="3">The sequence shown here is derived from an EMBL/GenBank/DDBJ whole genome shotgun (WGS) entry which is preliminary data.</text>
</comment>
<dbReference type="SMART" id="SM00047">
    <property type="entry name" value="LYZ2"/>
    <property type="match status" value="1"/>
</dbReference>
<protein>
    <submittedName>
        <fullName evidence="3">S-layer protein</fullName>
    </submittedName>
</protein>
<evidence type="ECO:0000313" key="4">
    <source>
        <dbReference type="Proteomes" id="UP000251002"/>
    </source>
</evidence>
<feature type="chain" id="PRO_5038600190" evidence="1">
    <location>
        <begin position="26"/>
        <end position="658"/>
    </location>
</feature>
<dbReference type="RefSeq" id="WP_112221176.1">
    <property type="nucleotide sequence ID" value="NZ_CP196859.1"/>
</dbReference>
<dbReference type="AlphaFoldDB" id="A0A365L5U4"/>
<keyword evidence="1" id="KW-0732">Signal</keyword>
<proteinExistence type="predicted"/>
<name>A0A365L5U4_9BACL</name>
<organism evidence="3 4">
    <name type="scientific">Planococcus halotolerans</name>
    <dbReference type="NCBI Taxonomy" id="2233542"/>
    <lineage>
        <taxon>Bacteria</taxon>
        <taxon>Bacillati</taxon>
        <taxon>Bacillota</taxon>
        <taxon>Bacilli</taxon>
        <taxon>Bacillales</taxon>
        <taxon>Caryophanaceae</taxon>
        <taxon>Planococcus</taxon>
    </lineage>
</organism>
<accession>A0A365L5U4</accession>
<feature type="signal peptide" evidence="1">
    <location>
        <begin position="1"/>
        <end position="25"/>
    </location>
</feature>
<feature type="domain" description="SLH" evidence="2">
    <location>
        <begin position="158"/>
        <end position="221"/>
    </location>
</feature>
<dbReference type="EMBL" id="QLZR01000001">
    <property type="protein sequence ID" value="RAZ80745.1"/>
    <property type="molecule type" value="Genomic_DNA"/>
</dbReference>
<dbReference type="Gene3D" id="2.30.30.40">
    <property type="entry name" value="SH3 Domains"/>
    <property type="match status" value="1"/>
</dbReference>
<evidence type="ECO:0000256" key="1">
    <source>
        <dbReference type="SAM" id="SignalP"/>
    </source>
</evidence>
<feature type="domain" description="SLH" evidence="2">
    <location>
        <begin position="21"/>
        <end position="84"/>
    </location>
</feature>
<dbReference type="Pfam" id="PF01832">
    <property type="entry name" value="Glucosaminidase"/>
    <property type="match status" value="1"/>
</dbReference>
<sequence length="658" mass="72513">MKKTVIFLMAMLLVLSSLTPLQTSAADDLTGHTYEKEIRELMQLGIITGYDDGTVKPEREVTRAEFARMVVKSFELETQLEAAEFTSAAAETIDFKDVQAGAWFTPSIMDAVKAGITVGYPDNTFRPNELISREQMASMVSRALTAKGVLTDTETIPALSFGDSESISDYSKKDVRILTHLGIMRGNTDNTFAPKQESKRWMVALVMIKAREVVFPPKPLEFQASSIDADSTTVLKHFDTFAEAKAYVQNNADADVVERSKQIVWMQNGLAVTNAYTEVYPTADLKWGTGTRASQFKPYTTTNTEMKFLDSTAASIKVELAGKVGYVKPSVVRLIPTQMLGGQSYYEKNQYGSLVHKIYNHSTGNYASSGAIGKAPAAFQTGVRYYSFDGAVFTDKAGKVVTEAHQYFSKLPLSTKTSYTAEELDKFLTDNFPYYGKTVAGKLWNVSPLAGSGAYFKQIEETYKVNALYLLAHAIHESGWGTSKIAQDKNNLFGYGAVDGNAYDAAYSYATFKESIQDAAVRINKNYHQVGGAYYNGSILGNKALGMNVRYASDPLWGEKIGGHMYRIDVYLGKRDMYNENLGFASFNDSESGLNFRSGAGVENTALYALPEAGIPVVITGEAKDSKGVIWYKVLPEQKQYTDAYVHSAYIKPLPLAE</sequence>
<dbReference type="Pfam" id="PF00395">
    <property type="entry name" value="SLH"/>
    <property type="match status" value="3"/>
</dbReference>
<evidence type="ECO:0000313" key="3">
    <source>
        <dbReference type="EMBL" id="RAZ80745.1"/>
    </source>
</evidence>
<dbReference type="InterPro" id="IPR051465">
    <property type="entry name" value="Cell_Envelope_Struct_Comp"/>
</dbReference>
<dbReference type="Gene3D" id="1.10.530.10">
    <property type="match status" value="1"/>
</dbReference>
<keyword evidence="4" id="KW-1185">Reference proteome</keyword>
<dbReference type="PROSITE" id="PS51272">
    <property type="entry name" value="SLH"/>
    <property type="match status" value="3"/>
</dbReference>
<evidence type="ECO:0000259" key="2">
    <source>
        <dbReference type="PROSITE" id="PS51272"/>
    </source>
</evidence>
<feature type="domain" description="SLH" evidence="2">
    <location>
        <begin position="91"/>
        <end position="154"/>
    </location>
</feature>
<dbReference type="GO" id="GO:0004040">
    <property type="term" value="F:amidase activity"/>
    <property type="evidence" value="ECO:0007669"/>
    <property type="project" value="InterPro"/>
</dbReference>